<keyword evidence="8" id="KW-1185">Reference proteome</keyword>
<dbReference type="Pfam" id="PF00753">
    <property type="entry name" value="Lactamase_B"/>
    <property type="match status" value="1"/>
</dbReference>
<organism evidence="7 8">
    <name type="scientific">Paenibacillus brasilensis</name>
    <dbReference type="NCBI Taxonomy" id="128574"/>
    <lineage>
        <taxon>Bacteria</taxon>
        <taxon>Bacillati</taxon>
        <taxon>Bacillota</taxon>
        <taxon>Bacilli</taxon>
        <taxon>Bacillales</taxon>
        <taxon>Paenibacillaceae</taxon>
        <taxon>Paenibacillus</taxon>
    </lineage>
</organism>
<dbReference type="Proteomes" id="UP001242811">
    <property type="component" value="Unassembled WGS sequence"/>
</dbReference>
<proteinExistence type="predicted"/>
<dbReference type="SUPFAM" id="SSF56281">
    <property type="entry name" value="Metallo-hydrolase/oxidoreductase"/>
    <property type="match status" value="1"/>
</dbReference>
<dbReference type="Gene3D" id="3.40.50.10890">
    <property type="match status" value="1"/>
</dbReference>
<keyword evidence="7" id="KW-0540">Nuclease</keyword>
<dbReference type="CDD" id="cd16295">
    <property type="entry name" value="TTHA0252-CPSF-like_MBL-fold"/>
    <property type="match status" value="1"/>
</dbReference>
<name>A0ABU0L472_9BACL</name>
<evidence type="ECO:0000256" key="1">
    <source>
        <dbReference type="ARBA" id="ARBA00022801"/>
    </source>
</evidence>
<comment type="catalytic activity">
    <reaction evidence="4">
        <text>3',5'-cyclic UMP + H2O = UMP + H(+)</text>
        <dbReference type="Rhea" id="RHEA:70575"/>
        <dbReference type="ChEBI" id="CHEBI:15377"/>
        <dbReference type="ChEBI" id="CHEBI:15378"/>
        <dbReference type="ChEBI" id="CHEBI:57865"/>
        <dbReference type="ChEBI" id="CHEBI:184387"/>
    </reaction>
    <physiologicalReaction direction="left-to-right" evidence="4">
        <dbReference type="Rhea" id="RHEA:70576"/>
    </physiologicalReaction>
</comment>
<feature type="domain" description="Beta-Casp" evidence="6">
    <location>
        <begin position="250"/>
        <end position="378"/>
    </location>
</feature>
<reference evidence="7 8" key="1">
    <citation type="submission" date="2023-07" db="EMBL/GenBank/DDBJ databases">
        <title>Genomic Encyclopedia of Type Strains, Phase IV (KMG-IV): sequencing the most valuable type-strain genomes for metagenomic binning, comparative biology and taxonomic classification.</title>
        <authorList>
            <person name="Goeker M."/>
        </authorList>
    </citation>
    <scope>NUCLEOTIDE SEQUENCE [LARGE SCALE GENOMIC DNA]</scope>
    <source>
        <strain evidence="7 8">DSM 14914</strain>
    </source>
</reference>
<dbReference type="InterPro" id="IPR001279">
    <property type="entry name" value="Metallo-B-lactamas"/>
</dbReference>
<sequence>MTKLRIWGGAGEHGRSCYVFEGEQHRIMLDCGVKKEGIGQYPVFPPQEAQGLSAVLLSHAHEDHSMALPLLYKYGYRGEVWTTKATVEQLDSYFCSWHSYVASRGGQLPYDERDIKAITYRYLEDEAPSGVWREICPGVQIIWGRSGHLAGAVWFGVELEGKRLFFSGDYSRESELLAADTPSMGAGKSVPDHLGMMPDINLADIAIMDNAYGMDKDPQAVKLERLRAELGRILASKGHVLLPVPAFGRGQELIVWTREQFPGQTLIIEPDIWQGLQRLSSLREWLRPEALVRIEQVLSDDSVFVPRNHAERIRLLEQNAAAIIVTGDGMMDSPRARWYYQYLSDHPSLGGDTDDGKINNNGVVLTGHASRGSFGKHLLDCTSQKTDQKDRCTVRHVIYKVHQGVSDVKHMLERLPSKQVVLVHAPKSQTDLVCDELIKEGWIERGEGSVKAIYSLEPCATLKA</sequence>
<accession>A0ABU0L472</accession>
<comment type="caution">
    <text evidence="7">The sequence shown here is derived from an EMBL/GenBank/DDBJ whole genome shotgun (WGS) entry which is preliminary data.</text>
</comment>
<evidence type="ECO:0000313" key="7">
    <source>
        <dbReference type="EMBL" id="MDQ0496086.1"/>
    </source>
</evidence>
<protein>
    <submittedName>
        <fullName evidence="7">Cft2 family RNA processing exonuclease</fullName>
    </submittedName>
</protein>
<evidence type="ECO:0000313" key="8">
    <source>
        <dbReference type="Proteomes" id="UP001242811"/>
    </source>
</evidence>
<dbReference type="GO" id="GO:0004527">
    <property type="term" value="F:exonuclease activity"/>
    <property type="evidence" value="ECO:0007669"/>
    <property type="project" value="UniProtKB-KW"/>
</dbReference>
<dbReference type="InterPro" id="IPR022712">
    <property type="entry name" value="Beta_Casp"/>
</dbReference>
<dbReference type="Gene3D" id="3.60.15.10">
    <property type="entry name" value="Ribonuclease Z/Hydroxyacylglutathione hydrolase-like"/>
    <property type="match status" value="1"/>
</dbReference>
<dbReference type="InterPro" id="IPR050698">
    <property type="entry name" value="MBL"/>
</dbReference>
<dbReference type="PANTHER" id="PTHR11203:SF37">
    <property type="entry name" value="INTEGRATOR COMPLEX SUBUNIT 11"/>
    <property type="match status" value="1"/>
</dbReference>
<dbReference type="PANTHER" id="PTHR11203">
    <property type="entry name" value="CLEAVAGE AND POLYADENYLATION SPECIFICITY FACTOR FAMILY MEMBER"/>
    <property type="match status" value="1"/>
</dbReference>
<comment type="catalytic activity">
    <reaction evidence="2">
        <text>3',5'-cyclic CMP + H2O = CMP + H(+)</text>
        <dbReference type="Rhea" id="RHEA:72675"/>
        <dbReference type="ChEBI" id="CHEBI:15377"/>
        <dbReference type="ChEBI" id="CHEBI:15378"/>
        <dbReference type="ChEBI" id="CHEBI:58003"/>
        <dbReference type="ChEBI" id="CHEBI:60377"/>
    </reaction>
    <physiologicalReaction direction="left-to-right" evidence="2">
        <dbReference type="Rhea" id="RHEA:72676"/>
    </physiologicalReaction>
</comment>
<evidence type="ECO:0000256" key="2">
    <source>
        <dbReference type="ARBA" id="ARBA00034221"/>
    </source>
</evidence>
<evidence type="ECO:0000256" key="4">
    <source>
        <dbReference type="ARBA" id="ARBA00048505"/>
    </source>
</evidence>
<keyword evidence="1" id="KW-0378">Hydrolase</keyword>
<keyword evidence="7" id="KW-0269">Exonuclease</keyword>
<evidence type="ECO:0000259" key="5">
    <source>
        <dbReference type="SMART" id="SM00849"/>
    </source>
</evidence>
<feature type="domain" description="Metallo-beta-lactamase" evidence="5">
    <location>
        <begin position="14"/>
        <end position="209"/>
    </location>
</feature>
<dbReference type="SMART" id="SM00849">
    <property type="entry name" value="Lactamase_B"/>
    <property type="match status" value="1"/>
</dbReference>
<comment type="function">
    <text evidence="3">Counteracts the endogenous Pycsar antiviral defense system. Phosphodiesterase that enables metal-dependent hydrolysis of host cyclic nucleotide Pycsar defense signals such as cCMP and cUMP.</text>
</comment>
<gene>
    <name evidence="7" type="ORF">QOZ95_004272</name>
</gene>
<evidence type="ECO:0000256" key="3">
    <source>
        <dbReference type="ARBA" id="ARBA00034301"/>
    </source>
</evidence>
<dbReference type="EMBL" id="JAUSWA010000031">
    <property type="protein sequence ID" value="MDQ0496086.1"/>
    <property type="molecule type" value="Genomic_DNA"/>
</dbReference>
<dbReference type="SMART" id="SM01027">
    <property type="entry name" value="Beta-Casp"/>
    <property type="match status" value="1"/>
</dbReference>
<dbReference type="InterPro" id="IPR036866">
    <property type="entry name" value="RibonucZ/Hydroxyglut_hydro"/>
</dbReference>
<evidence type="ECO:0000259" key="6">
    <source>
        <dbReference type="SMART" id="SM01027"/>
    </source>
</evidence>